<proteinExistence type="predicted"/>
<dbReference type="AlphaFoldDB" id="A0A175VI36"/>
<sequence>MSASLLIKIMKEEYVASFVNEGGLYANTIGFFRSYEDESVAVRGDENEGLSASFQAKNIKLEFAGITAEGLIDTVDLRYDYEDEINIYCITAISVDDILNAGSDGMFLSKKLKEFGGKAIVIQSEDITEFMRRLKNAIKTDNNICCRLGNKFVTKNIEYVSRSSYHGAMGFFKKFDEYSWQHEWRIVFNQKTTKGPYKLVLGPLHDLVTIVDVDSLIDNPISLVEIDPL</sequence>
<organism evidence="1 2">
    <name type="scientific">Aeromonas enteropelogenes</name>
    <name type="common">Aeromonas trota</name>
    <dbReference type="NCBI Taxonomy" id="29489"/>
    <lineage>
        <taxon>Bacteria</taxon>
        <taxon>Pseudomonadati</taxon>
        <taxon>Pseudomonadota</taxon>
        <taxon>Gammaproteobacteria</taxon>
        <taxon>Aeromonadales</taxon>
        <taxon>Aeromonadaceae</taxon>
        <taxon>Aeromonas</taxon>
    </lineage>
</organism>
<comment type="caution">
    <text evidence="1">The sequence shown here is derived from an EMBL/GenBank/DDBJ whole genome shotgun (WGS) entry which is preliminary data.</text>
</comment>
<dbReference type="EMBL" id="JMGO02000004">
    <property type="protein sequence ID" value="KXU80137.1"/>
    <property type="molecule type" value="Genomic_DNA"/>
</dbReference>
<reference evidence="1 2" key="1">
    <citation type="submission" date="2016-02" db="EMBL/GenBank/DDBJ databases">
        <title>Draft genome sequence of Aeromonas trota strain 1999lcr isolated from cerebrospinal fluid (CSF).</title>
        <authorList>
            <person name="Dallagassa C.B."/>
            <person name="Prediger K.C."/>
            <person name="Weiss V.A."/>
            <person name="Assis F.E."/>
            <person name="Baura V."/>
            <person name="Cruz L.M."/>
            <person name="Souza E.M."/>
            <person name="Pedrosa F.O."/>
            <person name="Fadel-Picheth C.M."/>
        </authorList>
    </citation>
    <scope>NUCLEOTIDE SEQUENCE [LARGE SCALE GENOMIC DNA]</scope>
    <source>
        <strain evidence="1 2">1999lcr</strain>
    </source>
</reference>
<protein>
    <submittedName>
        <fullName evidence="1">Uncharacterized protein</fullName>
    </submittedName>
</protein>
<evidence type="ECO:0000313" key="2">
    <source>
        <dbReference type="Proteomes" id="UP000078435"/>
    </source>
</evidence>
<dbReference type="Proteomes" id="UP000078435">
    <property type="component" value="Unassembled WGS sequence"/>
</dbReference>
<gene>
    <name evidence="1" type="ORF">LCR_13635</name>
</gene>
<evidence type="ECO:0000313" key="1">
    <source>
        <dbReference type="EMBL" id="KXU80137.1"/>
    </source>
</evidence>
<name>A0A175VI36_AEREN</name>
<accession>A0A175VI36</accession>